<dbReference type="InterPro" id="IPR007657">
    <property type="entry name" value="Glycosyltransferase_61"/>
</dbReference>
<accession>A0A9D4NCV4</accession>
<evidence type="ECO:0000256" key="2">
    <source>
        <dbReference type="ARBA" id="ARBA00022679"/>
    </source>
</evidence>
<comment type="caution">
    <text evidence="5">The sequence shown here is derived from an EMBL/GenBank/DDBJ whole genome shotgun (WGS) entry which is preliminary data.</text>
</comment>
<name>A0A9D4NCV4_DREPO</name>
<dbReference type="Pfam" id="PF04577">
    <property type="entry name" value="Glyco_transf_61"/>
    <property type="match status" value="1"/>
</dbReference>
<dbReference type="AlphaFoldDB" id="A0A9D4NCV4"/>
<dbReference type="Proteomes" id="UP000828390">
    <property type="component" value="Unassembled WGS sequence"/>
</dbReference>
<dbReference type="PANTHER" id="PTHR20961">
    <property type="entry name" value="GLYCOSYLTRANSFERASE"/>
    <property type="match status" value="1"/>
</dbReference>
<evidence type="ECO:0000256" key="1">
    <source>
        <dbReference type="ARBA" id="ARBA00022676"/>
    </source>
</evidence>
<evidence type="ECO:0000256" key="3">
    <source>
        <dbReference type="ARBA" id="ARBA00023180"/>
    </source>
</evidence>
<reference evidence="5" key="1">
    <citation type="journal article" date="2019" name="bioRxiv">
        <title>The Genome of the Zebra Mussel, Dreissena polymorpha: A Resource for Invasive Species Research.</title>
        <authorList>
            <person name="McCartney M.A."/>
            <person name="Auch B."/>
            <person name="Kono T."/>
            <person name="Mallez S."/>
            <person name="Zhang Y."/>
            <person name="Obille A."/>
            <person name="Becker A."/>
            <person name="Abrahante J.E."/>
            <person name="Garbe J."/>
            <person name="Badalamenti J.P."/>
            <person name="Herman A."/>
            <person name="Mangelson H."/>
            <person name="Liachko I."/>
            <person name="Sullivan S."/>
            <person name="Sone E.D."/>
            <person name="Koren S."/>
            <person name="Silverstein K.A.T."/>
            <person name="Beckman K.B."/>
            <person name="Gohl D.M."/>
        </authorList>
    </citation>
    <scope>NUCLEOTIDE SEQUENCE</scope>
    <source>
        <strain evidence="5">Duluth1</strain>
        <tissue evidence="5">Whole animal</tissue>
    </source>
</reference>
<sequence length="448" mass="51860">MKLYYRIICSVCGVLLVTSFITWLHQQDVWQSTASVKINRYNSSTTQGGVLQFVASKYGKTKLNHLSIGDEFSTIQQQEHCNGSFIGFEHKFARLTNVVILPDKGVGRSGGENISQVLNQREDDEYYTLQKGYFTLRCLTRSINYKFNNVSHLNKWLNAVDLIQSSYKSERRVELYTLAVQRYEYANLYHTMTDFYNVFFMLEMFNIKVDNVLILFLDGHPQGALDTTWGKLFNGFIRASDIKQPTMFTYMLWPTVGYDSPLNKHEIKGVPKLEEFRTFFLRQHGIAINDILSCDNLRIVLLWRRDYVAHPRNPSGTVSRKIKNEEELVAVAKKHYSEHSILDVQIDLLDMRDQLKMVSQTDILIGMHGAGLSHTLFLPRHAGLIELYPTYWSTANVHFKSMARWRGLHYRSWQNSDITKELNDKYTVVDVNSVMALLSSMVHEICTS</sequence>
<dbReference type="EMBL" id="JAIWYP010000001">
    <property type="protein sequence ID" value="KAH3892281.1"/>
    <property type="molecule type" value="Genomic_DNA"/>
</dbReference>
<evidence type="ECO:0000313" key="6">
    <source>
        <dbReference type="Proteomes" id="UP000828390"/>
    </source>
</evidence>
<protein>
    <recommendedName>
        <fullName evidence="4">Glycosyltransferase 61 catalytic domain-containing protein</fullName>
    </recommendedName>
</protein>
<keyword evidence="6" id="KW-1185">Reference proteome</keyword>
<evidence type="ECO:0000313" key="5">
    <source>
        <dbReference type="EMBL" id="KAH3892281.1"/>
    </source>
</evidence>
<keyword evidence="1" id="KW-0328">Glycosyltransferase</keyword>
<keyword evidence="2" id="KW-0808">Transferase</keyword>
<gene>
    <name evidence="5" type="ORF">DPMN_016396</name>
</gene>
<dbReference type="GO" id="GO:0016757">
    <property type="term" value="F:glycosyltransferase activity"/>
    <property type="evidence" value="ECO:0007669"/>
    <property type="project" value="UniProtKB-KW"/>
</dbReference>
<organism evidence="5 6">
    <name type="scientific">Dreissena polymorpha</name>
    <name type="common">Zebra mussel</name>
    <name type="synonym">Mytilus polymorpha</name>
    <dbReference type="NCBI Taxonomy" id="45954"/>
    <lineage>
        <taxon>Eukaryota</taxon>
        <taxon>Metazoa</taxon>
        <taxon>Spiralia</taxon>
        <taxon>Lophotrochozoa</taxon>
        <taxon>Mollusca</taxon>
        <taxon>Bivalvia</taxon>
        <taxon>Autobranchia</taxon>
        <taxon>Heteroconchia</taxon>
        <taxon>Euheterodonta</taxon>
        <taxon>Imparidentia</taxon>
        <taxon>Neoheterodontei</taxon>
        <taxon>Myida</taxon>
        <taxon>Dreissenoidea</taxon>
        <taxon>Dreissenidae</taxon>
        <taxon>Dreissena</taxon>
    </lineage>
</organism>
<keyword evidence="3" id="KW-0325">Glycoprotein</keyword>
<evidence type="ECO:0000259" key="4">
    <source>
        <dbReference type="Pfam" id="PF04577"/>
    </source>
</evidence>
<feature type="domain" description="Glycosyltransferase 61 catalytic" evidence="4">
    <location>
        <begin position="189"/>
        <end position="385"/>
    </location>
</feature>
<proteinExistence type="predicted"/>
<reference evidence="5" key="2">
    <citation type="submission" date="2020-11" db="EMBL/GenBank/DDBJ databases">
        <authorList>
            <person name="McCartney M.A."/>
            <person name="Auch B."/>
            <person name="Kono T."/>
            <person name="Mallez S."/>
            <person name="Becker A."/>
            <person name="Gohl D.M."/>
            <person name="Silverstein K.A.T."/>
            <person name="Koren S."/>
            <person name="Bechman K.B."/>
            <person name="Herman A."/>
            <person name="Abrahante J.E."/>
            <person name="Garbe J."/>
        </authorList>
    </citation>
    <scope>NUCLEOTIDE SEQUENCE</scope>
    <source>
        <strain evidence="5">Duluth1</strain>
        <tissue evidence="5">Whole animal</tissue>
    </source>
</reference>
<dbReference type="InterPro" id="IPR049625">
    <property type="entry name" value="Glyco_transf_61_cat"/>
</dbReference>